<dbReference type="PANTHER" id="PTHR19328:SF75">
    <property type="entry name" value="ALDOSE SUGAR DEHYDROGENASE YLII"/>
    <property type="match status" value="1"/>
</dbReference>
<evidence type="ECO:0000313" key="2">
    <source>
        <dbReference type="EMBL" id="NMG75489.1"/>
    </source>
</evidence>
<dbReference type="RefSeq" id="WP_169260641.1">
    <property type="nucleotide sequence ID" value="NZ_WTVQ01000018.1"/>
</dbReference>
<proteinExistence type="predicted"/>
<evidence type="ECO:0000259" key="1">
    <source>
        <dbReference type="Pfam" id="PF07995"/>
    </source>
</evidence>
<dbReference type="Pfam" id="PF07995">
    <property type="entry name" value="GSDH"/>
    <property type="match status" value="1"/>
</dbReference>
<dbReference type="Gene3D" id="2.120.10.30">
    <property type="entry name" value="TolB, C-terminal domain"/>
    <property type="match status" value="1"/>
</dbReference>
<accession>A0ABX1QAT6</accession>
<protein>
    <submittedName>
        <fullName evidence="2">PQQ-dependent sugar dehydrogenase</fullName>
    </submittedName>
</protein>
<dbReference type="InterPro" id="IPR011041">
    <property type="entry name" value="Quinoprot_gluc/sorb_DH_b-prop"/>
</dbReference>
<dbReference type="InterPro" id="IPR011042">
    <property type="entry name" value="6-blade_b-propeller_TolB-like"/>
</dbReference>
<dbReference type="InterPro" id="IPR012938">
    <property type="entry name" value="Glc/Sorbosone_DH"/>
</dbReference>
<organism evidence="2 3">
    <name type="scientific">Aromatoleum diolicum</name>
    <dbReference type="NCBI Taxonomy" id="75796"/>
    <lineage>
        <taxon>Bacteria</taxon>
        <taxon>Pseudomonadati</taxon>
        <taxon>Pseudomonadota</taxon>
        <taxon>Betaproteobacteria</taxon>
        <taxon>Rhodocyclales</taxon>
        <taxon>Rhodocyclaceae</taxon>
        <taxon>Aromatoleum</taxon>
    </lineage>
</organism>
<keyword evidence="3" id="KW-1185">Reference proteome</keyword>
<dbReference type="SUPFAM" id="SSF50952">
    <property type="entry name" value="Soluble quinoprotein glucose dehydrogenase"/>
    <property type="match status" value="1"/>
</dbReference>
<dbReference type="Proteomes" id="UP000648984">
    <property type="component" value="Unassembled WGS sequence"/>
</dbReference>
<gene>
    <name evidence="2" type="ORF">GPA25_12050</name>
</gene>
<comment type="caution">
    <text evidence="2">The sequence shown here is derived from an EMBL/GenBank/DDBJ whole genome shotgun (WGS) entry which is preliminary data.</text>
</comment>
<reference evidence="2 3" key="1">
    <citation type="submission" date="2019-12" db="EMBL/GenBank/DDBJ databases">
        <title>Comparative genomics gives insights into the taxonomy of the Azoarcus-Aromatoleum group and reveals separate origins of nif in the plant-associated Azoarcus and non-plant-associated Aromatoleum sub-groups.</title>
        <authorList>
            <person name="Lafos M."/>
            <person name="Maluk M."/>
            <person name="Batista M."/>
            <person name="Junghare M."/>
            <person name="Carmona M."/>
            <person name="Faoro H."/>
            <person name="Cruz L.M."/>
            <person name="Battistoni F."/>
            <person name="De Souza E."/>
            <person name="Pedrosa F."/>
            <person name="Chen W.-M."/>
            <person name="Poole P.S."/>
            <person name="Dixon R.A."/>
            <person name="James E.K."/>
        </authorList>
    </citation>
    <scope>NUCLEOTIDE SEQUENCE [LARGE SCALE GENOMIC DNA]</scope>
    <source>
        <strain evidence="2 3">22Lin</strain>
    </source>
</reference>
<name>A0ABX1QAT6_9RHOO</name>
<feature type="domain" description="Glucose/Sorbosone dehydrogenase" evidence="1">
    <location>
        <begin position="67"/>
        <end position="396"/>
    </location>
</feature>
<dbReference type="PANTHER" id="PTHR19328">
    <property type="entry name" value="HEDGEHOG-INTERACTING PROTEIN"/>
    <property type="match status" value="1"/>
</dbReference>
<dbReference type="EMBL" id="WTVQ01000018">
    <property type="protein sequence ID" value="NMG75489.1"/>
    <property type="molecule type" value="Genomic_DNA"/>
</dbReference>
<evidence type="ECO:0000313" key="3">
    <source>
        <dbReference type="Proteomes" id="UP000648984"/>
    </source>
</evidence>
<sequence length="400" mass="43716">MIRLLALVRSTCARHVRPSRHAVIQLLALFALIAAVGAILASSSVRAQIVVRSEAGPVNVAEVARGLETPWALAFLPGGRMLVSERPGRLRIVAADGTLSAPVKNVPAVHAEGQGGLLDVVLGPNFATDRLIYFSFAEPTARGARTAVARAALDVEDLSLQDVKVIFAQRDDPDGRHHWGSRLVFDREGNLFVTLGDRFFLRDRAQELRSHLGKVVRIRPDGSVPPDNPYVKMSRALPEIWSIGHRNLQGAALHPQTGALWAHEHGPQGGDEVNVVKPGLNYGWPMVTYGREYGSGARIGEGSERADIEPPVHYWVPSIAPSGMAFYTGDAFPKWKGSLFVGALRGQLLARLELDGDKIVREERLLTELGIRIRDVRQGPDGKIYLLDESQGRILRLDPP</sequence>